<sequence>MGSTAPIAIGTRGTVGSLVRKEIEYFTKLEVDRHGNSRKPRGPQILDMASTTNSKRGNNSWPSFKFLMIMSWKRRKQRSPSRSFIPSLCSASEVDERNRFNLNGPPAFSYRILRDDLRSFDL</sequence>
<evidence type="ECO:0000256" key="1">
    <source>
        <dbReference type="SAM" id="MobiDB-lite"/>
    </source>
</evidence>
<name>A0A7J6FPC2_CANSA</name>
<dbReference type="EMBL" id="JAATIP010000105">
    <property type="protein sequence ID" value="KAF4372515.1"/>
    <property type="molecule type" value="Genomic_DNA"/>
</dbReference>
<keyword evidence="5" id="KW-1185">Reference proteome</keyword>
<proteinExistence type="predicted"/>
<accession>A0A7J6FPC2</accession>
<accession>A0A803NZR7</accession>
<evidence type="ECO:0000313" key="3">
    <source>
        <dbReference type="EMBL" id="KAF4399621.1"/>
    </source>
</evidence>
<dbReference type="PANTHER" id="PTHR35131">
    <property type="entry name" value="EXPRESSED PROTEIN"/>
    <property type="match status" value="1"/>
</dbReference>
<organism evidence="2 4">
    <name type="scientific">Cannabis sativa</name>
    <name type="common">Hemp</name>
    <name type="synonym">Marijuana</name>
    <dbReference type="NCBI Taxonomy" id="3483"/>
    <lineage>
        <taxon>Eukaryota</taxon>
        <taxon>Viridiplantae</taxon>
        <taxon>Streptophyta</taxon>
        <taxon>Embryophyta</taxon>
        <taxon>Tracheophyta</taxon>
        <taxon>Spermatophyta</taxon>
        <taxon>Magnoliopsida</taxon>
        <taxon>eudicotyledons</taxon>
        <taxon>Gunneridae</taxon>
        <taxon>Pentapetalae</taxon>
        <taxon>rosids</taxon>
        <taxon>fabids</taxon>
        <taxon>Rosales</taxon>
        <taxon>Cannabaceae</taxon>
        <taxon>Cannabis</taxon>
    </lineage>
</organism>
<dbReference type="PANTHER" id="PTHR35131:SF1">
    <property type="entry name" value="EXPRESSED PROTEIN"/>
    <property type="match status" value="1"/>
</dbReference>
<dbReference type="Proteomes" id="UP000583929">
    <property type="component" value="Unassembled WGS sequence"/>
</dbReference>
<comment type="caution">
    <text evidence="2">The sequence shown here is derived from an EMBL/GenBank/DDBJ whole genome shotgun (WGS) entry which is preliminary data.</text>
</comment>
<evidence type="ECO:0000313" key="2">
    <source>
        <dbReference type="EMBL" id="KAF4372515.1"/>
    </source>
</evidence>
<evidence type="ECO:0000313" key="4">
    <source>
        <dbReference type="Proteomes" id="UP000525078"/>
    </source>
</evidence>
<feature type="region of interest" description="Disordered" evidence="1">
    <location>
        <begin position="32"/>
        <end position="57"/>
    </location>
</feature>
<dbReference type="OrthoDB" id="783264at2759"/>
<protein>
    <submittedName>
        <fullName evidence="2">Uncharacterized protein</fullName>
    </submittedName>
</protein>
<gene>
    <name evidence="2" type="ORF">F8388_027188</name>
    <name evidence="3" type="ORF">G4B88_022704</name>
</gene>
<dbReference type="Proteomes" id="UP000525078">
    <property type="component" value="Unassembled WGS sequence"/>
</dbReference>
<dbReference type="OMA" id="GFLPKIC"/>
<dbReference type="EMBL" id="JAATIQ010000021">
    <property type="protein sequence ID" value="KAF4399621.1"/>
    <property type="molecule type" value="Genomic_DNA"/>
</dbReference>
<reference evidence="4 5" key="1">
    <citation type="journal article" date="2020" name="bioRxiv">
        <title>Sequence and annotation of 42 cannabis genomes reveals extensive copy number variation in cannabinoid synthesis and pathogen resistance genes.</title>
        <authorList>
            <person name="Mckernan K.J."/>
            <person name="Helbert Y."/>
            <person name="Kane L.T."/>
            <person name="Ebling H."/>
            <person name="Zhang L."/>
            <person name="Liu B."/>
            <person name="Eaton Z."/>
            <person name="Mclaughlin S."/>
            <person name="Kingan S."/>
            <person name="Baybayan P."/>
            <person name="Concepcion G."/>
            <person name="Jordan M."/>
            <person name="Riva A."/>
            <person name="Barbazuk W."/>
            <person name="Harkins T."/>
        </authorList>
    </citation>
    <scope>NUCLEOTIDE SEQUENCE [LARGE SCALE GENOMIC DNA]</scope>
    <source>
        <strain evidence="4 5">cv. Jamaican Lion 4</strain>
        <strain evidence="3">Father</strain>
        <strain evidence="2">Mother</strain>
        <tissue evidence="2">Leaf</tissue>
    </source>
</reference>
<evidence type="ECO:0000313" key="5">
    <source>
        <dbReference type="Proteomes" id="UP000583929"/>
    </source>
</evidence>
<dbReference type="AlphaFoldDB" id="A0A7J6FPC2"/>